<feature type="compositionally biased region" description="Basic and acidic residues" evidence="1">
    <location>
        <begin position="35"/>
        <end position="45"/>
    </location>
</feature>
<feature type="region of interest" description="Disordered" evidence="1">
    <location>
        <begin position="1"/>
        <end position="91"/>
    </location>
</feature>
<protein>
    <submittedName>
        <fullName evidence="2">Uncharacterized protein</fullName>
    </submittedName>
</protein>
<proteinExistence type="predicted"/>
<gene>
    <name evidence="2" type="ORF">JOB18_013977</name>
</gene>
<evidence type="ECO:0000313" key="3">
    <source>
        <dbReference type="Proteomes" id="UP000693946"/>
    </source>
</evidence>
<name>A0AAV6R6P3_SOLSE</name>
<accession>A0AAV6R6P3</accession>
<dbReference type="EMBL" id="JAGKHQ010000013">
    <property type="protein sequence ID" value="KAG7500274.1"/>
    <property type="molecule type" value="Genomic_DNA"/>
</dbReference>
<dbReference type="Proteomes" id="UP000693946">
    <property type="component" value="Linkage Group LG20"/>
</dbReference>
<sequence length="115" mass="12402">MTRGKESMNTPPDGGKLCSSSTVVSQAETQFVRAQRSERTEERAAPDAPESVRQSVRHPPPAPGVTHSSATSATSPVVRTHGLTRPPPPVERMVASGVACARRAYNCDPRNKRRL</sequence>
<feature type="compositionally biased region" description="Polar residues" evidence="1">
    <location>
        <begin position="18"/>
        <end position="29"/>
    </location>
</feature>
<dbReference type="AlphaFoldDB" id="A0AAV6R6P3"/>
<organism evidence="2 3">
    <name type="scientific">Solea senegalensis</name>
    <name type="common">Senegalese sole</name>
    <dbReference type="NCBI Taxonomy" id="28829"/>
    <lineage>
        <taxon>Eukaryota</taxon>
        <taxon>Metazoa</taxon>
        <taxon>Chordata</taxon>
        <taxon>Craniata</taxon>
        <taxon>Vertebrata</taxon>
        <taxon>Euteleostomi</taxon>
        <taxon>Actinopterygii</taxon>
        <taxon>Neopterygii</taxon>
        <taxon>Teleostei</taxon>
        <taxon>Neoteleostei</taxon>
        <taxon>Acanthomorphata</taxon>
        <taxon>Carangaria</taxon>
        <taxon>Pleuronectiformes</taxon>
        <taxon>Pleuronectoidei</taxon>
        <taxon>Soleidae</taxon>
        <taxon>Solea</taxon>
    </lineage>
</organism>
<keyword evidence="3" id="KW-1185">Reference proteome</keyword>
<evidence type="ECO:0000256" key="1">
    <source>
        <dbReference type="SAM" id="MobiDB-lite"/>
    </source>
</evidence>
<feature type="compositionally biased region" description="Polar residues" evidence="1">
    <location>
        <begin position="66"/>
        <end position="77"/>
    </location>
</feature>
<evidence type="ECO:0000313" key="2">
    <source>
        <dbReference type="EMBL" id="KAG7500274.1"/>
    </source>
</evidence>
<comment type="caution">
    <text evidence="2">The sequence shown here is derived from an EMBL/GenBank/DDBJ whole genome shotgun (WGS) entry which is preliminary data.</text>
</comment>
<reference evidence="2 3" key="1">
    <citation type="journal article" date="2021" name="Sci. Rep.">
        <title>Chromosome anchoring in Senegalese sole (Solea senegalensis) reveals sex-associated markers and genome rearrangements in flatfish.</title>
        <authorList>
            <person name="Guerrero-Cozar I."/>
            <person name="Gomez-Garrido J."/>
            <person name="Berbel C."/>
            <person name="Martinez-Blanch J.F."/>
            <person name="Alioto T."/>
            <person name="Claros M.G."/>
            <person name="Gagnaire P.A."/>
            <person name="Manchado M."/>
        </authorList>
    </citation>
    <scope>NUCLEOTIDE SEQUENCE [LARGE SCALE GENOMIC DNA]</scope>
    <source>
        <strain evidence="2">Sse05_10M</strain>
    </source>
</reference>